<dbReference type="Gene3D" id="3.40.50.1000">
    <property type="entry name" value="HAD superfamily/HAD-like"/>
    <property type="match status" value="1"/>
</dbReference>
<dbReference type="NCBIfam" id="NF046079">
    <property type="entry name" value="HAD_phos_BT0820"/>
    <property type="match status" value="1"/>
</dbReference>
<reference evidence="1" key="1">
    <citation type="submission" date="2018-06" db="EMBL/GenBank/DDBJ databases">
        <authorList>
            <person name="Zhirakovskaya E."/>
        </authorList>
    </citation>
    <scope>NUCLEOTIDE SEQUENCE</scope>
</reference>
<dbReference type="InterPro" id="IPR016769">
    <property type="entry name" value="Phage_SP01_Orf1"/>
</dbReference>
<dbReference type="InterPro" id="IPR023214">
    <property type="entry name" value="HAD_sf"/>
</dbReference>
<sequence length="121" mass="14021">MMDSDKLVIAVDFDGTVVEHKYPKIGDEIPHAFDTLKKLKEQGHTLILWTFRSGKELDKAIKFCKKRGFEFHAVNNNSPDETYDHTYSRKIYADLYIDDRNILGIPDWATIYDIVNSKAKP</sequence>
<dbReference type="EMBL" id="UOEP01000206">
    <property type="protein sequence ID" value="VAW24183.1"/>
    <property type="molecule type" value="Genomic_DNA"/>
</dbReference>
<dbReference type="AlphaFoldDB" id="A0A3B0U706"/>
<dbReference type="PIRSF" id="PIRSF020079">
    <property type="entry name" value="UCP020079"/>
    <property type="match status" value="1"/>
</dbReference>
<dbReference type="SUPFAM" id="SSF56784">
    <property type="entry name" value="HAD-like"/>
    <property type="match status" value="1"/>
</dbReference>
<evidence type="ECO:0008006" key="2">
    <source>
        <dbReference type="Google" id="ProtNLM"/>
    </source>
</evidence>
<protein>
    <recommendedName>
        <fullName evidence="2">Hydrolase</fullName>
    </recommendedName>
</protein>
<accession>A0A3B0U706</accession>
<dbReference type="InterPro" id="IPR036412">
    <property type="entry name" value="HAD-like_sf"/>
</dbReference>
<evidence type="ECO:0000313" key="1">
    <source>
        <dbReference type="EMBL" id="VAW24183.1"/>
    </source>
</evidence>
<organism evidence="1">
    <name type="scientific">hydrothermal vent metagenome</name>
    <dbReference type="NCBI Taxonomy" id="652676"/>
    <lineage>
        <taxon>unclassified sequences</taxon>
        <taxon>metagenomes</taxon>
        <taxon>ecological metagenomes</taxon>
    </lineage>
</organism>
<proteinExistence type="predicted"/>
<name>A0A3B0U706_9ZZZZ</name>
<gene>
    <name evidence="1" type="ORF">MNBD_BACTEROID01-1600</name>
</gene>